<dbReference type="Proteomes" id="UP000007519">
    <property type="component" value="Chromosome"/>
</dbReference>
<dbReference type="AlphaFoldDB" id="H6L3W4"/>
<dbReference type="STRING" id="984262.SGRA_1111"/>
<evidence type="ECO:0000313" key="2">
    <source>
        <dbReference type="Proteomes" id="UP000007519"/>
    </source>
</evidence>
<organism evidence="1 2">
    <name type="scientific">Saprospira grandis (strain Lewin)</name>
    <dbReference type="NCBI Taxonomy" id="984262"/>
    <lineage>
        <taxon>Bacteria</taxon>
        <taxon>Pseudomonadati</taxon>
        <taxon>Bacteroidota</taxon>
        <taxon>Saprospiria</taxon>
        <taxon>Saprospirales</taxon>
        <taxon>Saprospiraceae</taxon>
        <taxon>Saprospira</taxon>
    </lineage>
</organism>
<dbReference type="HOGENOM" id="CLU_2865289_0_0_10"/>
<gene>
    <name evidence="1" type="ordered locus">SGRA_1111</name>
</gene>
<protein>
    <submittedName>
        <fullName evidence="1">Uncharacterized protein</fullName>
    </submittedName>
</protein>
<accession>H6L3W4</accession>
<proteinExistence type="predicted"/>
<dbReference type="KEGG" id="sgn:SGRA_1111"/>
<name>H6L3W4_SAPGL</name>
<dbReference type="EMBL" id="CP002831">
    <property type="protein sequence ID" value="AFC23846.1"/>
    <property type="molecule type" value="Genomic_DNA"/>
</dbReference>
<sequence>MWYEWIGGAAALAVRPDGLAMCRGGRQARPKCAALKGRASLRAPKRSAASAAQLRPQKIGRISFFLLEAQS</sequence>
<keyword evidence="2" id="KW-1185">Reference proteome</keyword>
<reference evidence="1 2" key="1">
    <citation type="journal article" date="2012" name="Stand. Genomic Sci.">
        <title>Complete genome sequencing and analysis of Saprospira grandis str. Lewin, a predatory marine bacterium.</title>
        <authorList>
            <person name="Saw J.H."/>
            <person name="Yuryev A."/>
            <person name="Kanbe M."/>
            <person name="Hou S."/>
            <person name="Young A.G."/>
            <person name="Aizawa S."/>
            <person name="Alam M."/>
        </authorList>
    </citation>
    <scope>NUCLEOTIDE SEQUENCE [LARGE SCALE GENOMIC DNA]</scope>
    <source>
        <strain evidence="1 2">Lewin</strain>
    </source>
</reference>
<evidence type="ECO:0000313" key="1">
    <source>
        <dbReference type="EMBL" id="AFC23846.1"/>
    </source>
</evidence>